<name>A0A2U3JVB7_9BACT</name>
<reference evidence="5" key="1">
    <citation type="submission" date="2018-02" db="EMBL/GenBank/DDBJ databases">
        <authorList>
            <person name="Hausmann B."/>
        </authorList>
    </citation>
    <scope>NUCLEOTIDE SEQUENCE [LARGE SCALE GENOMIC DNA]</scope>
    <source>
        <strain evidence="5">Peat soil MAG SbA1</strain>
    </source>
</reference>
<dbReference type="GO" id="GO:0017089">
    <property type="term" value="F:glycolipid transfer activity"/>
    <property type="evidence" value="ECO:0007669"/>
    <property type="project" value="TreeGrafter"/>
</dbReference>
<dbReference type="InterPro" id="IPR005653">
    <property type="entry name" value="OstA-like_N"/>
</dbReference>
<dbReference type="PANTHER" id="PTHR36504:SF1">
    <property type="entry name" value="LIPOPOLYSACCHARIDE EXPORT SYSTEM PROTEIN LPTA"/>
    <property type="match status" value="1"/>
</dbReference>
<dbReference type="EMBL" id="OMOD01000001">
    <property type="protein sequence ID" value="SPF31290.1"/>
    <property type="molecule type" value="Genomic_DNA"/>
</dbReference>
<feature type="region of interest" description="Disordered" evidence="2">
    <location>
        <begin position="649"/>
        <end position="676"/>
    </location>
</feature>
<dbReference type="AlphaFoldDB" id="A0A2U3JVB7"/>
<dbReference type="Gene3D" id="2.60.450.10">
    <property type="entry name" value="Lipopolysaccharide (LPS) transport protein A like domain"/>
    <property type="match status" value="5"/>
</dbReference>
<keyword evidence="1" id="KW-0732">Signal</keyword>
<evidence type="ECO:0000259" key="3">
    <source>
        <dbReference type="Pfam" id="PF03968"/>
    </source>
</evidence>
<protein>
    <submittedName>
        <fullName evidence="4">OstA-like protein</fullName>
    </submittedName>
</protein>
<dbReference type="GO" id="GO:0009279">
    <property type="term" value="C:cell outer membrane"/>
    <property type="evidence" value="ECO:0007669"/>
    <property type="project" value="TreeGrafter"/>
</dbReference>
<dbReference type="OrthoDB" id="102574at2"/>
<dbReference type="InterPro" id="IPR052037">
    <property type="entry name" value="LPS_export_LptA"/>
</dbReference>
<evidence type="ECO:0000256" key="1">
    <source>
        <dbReference type="ARBA" id="ARBA00022729"/>
    </source>
</evidence>
<gene>
    <name evidence="4" type="ORF">SBA1_10013</name>
</gene>
<accession>A0A2U3JVB7</accession>
<evidence type="ECO:0000313" key="4">
    <source>
        <dbReference type="EMBL" id="SPF31290.1"/>
    </source>
</evidence>
<feature type="compositionally biased region" description="Polar residues" evidence="2">
    <location>
        <begin position="658"/>
        <end position="668"/>
    </location>
</feature>
<dbReference type="Proteomes" id="UP000238701">
    <property type="component" value="Unassembled WGS sequence"/>
</dbReference>
<proteinExistence type="predicted"/>
<evidence type="ECO:0000256" key="2">
    <source>
        <dbReference type="SAM" id="MobiDB-lite"/>
    </source>
</evidence>
<sequence>MALPIYRLRRLLAATAVLLTVVVAGMYFYARSRARNVLKEVPNKIGYDIKQTASGYQYSKSDGKRTLFTVQATSVKEFKLNGHAELHNVSIVLYGRDSSRFDQIYGDDFAYDAKTGNVTAEGDVQIDLVANPAGLASPDQSTPKELKNPIHLKTRGLVFNKESGNASTNERVEFRTPQATGWAVGVKYAGKSNTLTLSSQIHIEVSGANAAVIEAEHGTITNEPRDIVLDHPHLDRKGGMMLADRAVFYLGADNSVQRVVATGNVTTETRPVRAKGPAEEVSETRSRADQAEFLLAEKQNLLRFAILTGNVHVDQTGPQPIEGDAGRVVVDFAGQNQMQKVHAVDGARLTEKAEGTKKPGLSSPSQDFELTAPVIDFTVAKGHILDRAETSGAAQIVISPAREASSADAASSRAGLVPGAPAQRTVVTAGKFEAKFATDQAATGTRRTHLTTIHGAPDARIVNSAAGQPDRVSTSESVEATFFPQGGIDAITQQGNVAYDDGQTPDKRMQAWASSARYTPADQMLVLTGNPRVMNGAMVTTAKTIRMNRATGDALAEGEVKSTYSDLQEQPDGGLLASASPIHVTAQRMTAHSTPGVALYSGKARLWQDANVIEAPNIEFERDRKFVTAHGTAREPVQTILVQAERVDKPRTDKAETENTASGKSQPRNFGKTAAPGTSPVAITASLLTYADSERRAHYETGVLAKGIDFSASAKTMDVYLLPRSQTSSQTQSHQSLAGTFAGPGQLDRMVALGDVIIHQPKRRAEGQKLVYTAADDKFVLTGGPPSIFDAEQGKITGVSLTFFRRDDRVLVEGEASTPVVTQTRVAR</sequence>
<dbReference type="InterPro" id="IPR010664">
    <property type="entry name" value="LipoPS_assembly_LptC-rel"/>
</dbReference>
<dbReference type="Pfam" id="PF03968">
    <property type="entry name" value="LptD_N"/>
    <property type="match status" value="1"/>
</dbReference>
<dbReference type="GO" id="GO:0030288">
    <property type="term" value="C:outer membrane-bounded periplasmic space"/>
    <property type="evidence" value="ECO:0007669"/>
    <property type="project" value="TreeGrafter"/>
</dbReference>
<feature type="domain" description="Organic solvent tolerance-like N-terminal" evidence="3">
    <location>
        <begin position="475"/>
        <end position="552"/>
    </location>
</feature>
<dbReference type="Pfam" id="PF06835">
    <property type="entry name" value="LptC"/>
    <property type="match status" value="1"/>
</dbReference>
<dbReference type="GO" id="GO:0015920">
    <property type="term" value="P:lipopolysaccharide transport"/>
    <property type="evidence" value="ECO:0007669"/>
    <property type="project" value="TreeGrafter"/>
</dbReference>
<dbReference type="PANTHER" id="PTHR36504">
    <property type="entry name" value="LIPOPOLYSACCHARIDE EXPORT SYSTEM PROTEIN LPTA"/>
    <property type="match status" value="1"/>
</dbReference>
<evidence type="ECO:0000313" key="5">
    <source>
        <dbReference type="Proteomes" id="UP000238701"/>
    </source>
</evidence>
<organism evidence="4 5">
    <name type="scientific">Candidatus Sulfotelmatobacter kueseliae</name>
    <dbReference type="NCBI Taxonomy" id="2042962"/>
    <lineage>
        <taxon>Bacteria</taxon>
        <taxon>Pseudomonadati</taxon>
        <taxon>Acidobacteriota</taxon>
        <taxon>Terriglobia</taxon>
        <taxon>Terriglobales</taxon>
        <taxon>Candidatus Korobacteraceae</taxon>
        <taxon>Candidatus Sulfotelmatobacter</taxon>
    </lineage>
</organism>